<accession>A0A1I2L909</accession>
<dbReference type="Gene3D" id="2.60.120.200">
    <property type="match status" value="2"/>
</dbReference>
<evidence type="ECO:0000259" key="3">
    <source>
        <dbReference type="Pfam" id="PF00150"/>
    </source>
</evidence>
<sequence>MTAHDRMSAADSHPAVPLADGVSRRGLLTVGGATAAALALGGVFSPKARAATPAFYAGANLSGLEVNSGAVPGVPRTDYAVPTTTELDYLRAHGIKVVRLPFNWQRMQPALGGDLDATYLGFVTTLVDHAGSHSQSLILDVHTFGSYGPDKIGSSAVTVADFADLWTRLATVFAGRKGVAGYDLMNEPNAMPDATVWPTAAQAAVDAIRAVDKHTAIFCEGDHWSSAASWQAVNGALAINDPGKNLVYSAHVYFDRDSSGIHFDWPTEVAAGDALHTPPAPLTTDIGVQRITGFADWLVANGHYGHIGEVGTANTDPNWLTTLDKTLAFCRTKGIGVTYWAAGAWFRNYPMGIEQQADGRDTVQMAVLEKYTGAAAPTMLYLSGPQRGAKGKASTAFTADYRGYHTSALTIVPTDNAAGGTFSPASLTMPAGFNGLATFTYKAPGTATYTIGCTNSSGLSDPTPLGYSTRTDPYSTLDPATVLNVLATQRLYSPYIGNAVTLRRASDGATKNFGFTATDAMDTAAISAWAGTSAVNVVTLYDQGPGGRHAGPVVTSNKEGSGGTQLPASTADYPQLVLGGLNDSPVLRFAGNRMDAVSPIDGLTGFTCFTVAKPTTEASMNRLLSWHLTQYLLMSGGAAGTFQLTGETDLDMGIDPSAWHIYAVRWAGGGTLSTYVDGVPIATATAQTSKITFQYDNHVNIGYFRWYPNVYYGGDVWGMFPFSAALSDAQMSGFWSALSSATGIPV</sequence>
<dbReference type="InterPro" id="IPR001547">
    <property type="entry name" value="Glyco_hydro_5"/>
</dbReference>
<dbReference type="Gene3D" id="3.20.20.80">
    <property type="entry name" value="Glycosidases"/>
    <property type="match status" value="1"/>
</dbReference>
<gene>
    <name evidence="4" type="ORF">SAMN05216251_12785</name>
</gene>
<dbReference type="AlphaFoldDB" id="A0A1I2L909"/>
<evidence type="ECO:0000313" key="4">
    <source>
        <dbReference type="EMBL" id="SFF75715.1"/>
    </source>
</evidence>
<dbReference type="STRING" id="380248.SAMN05216251_12785"/>
<dbReference type="PANTHER" id="PTHR34142:SF1">
    <property type="entry name" value="GLYCOSIDE HYDROLASE FAMILY 5 DOMAIN-CONTAINING PROTEIN"/>
    <property type="match status" value="1"/>
</dbReference>
<feature type="domain" description="Glycoside hydrolase family 5" evidence="3">
    <location>
        <begin position="79"/>
        <end position="343"/>
    </location>
</feature>
<evidence type="ECO:0000313" key="5">
    <source>
        <dbReference type="Proteomes" id="UP000199323"/>
    </source>
</evidence>
<protein>
    <submittedName>
        <fullName evidence="4">Aryl-phospho-beta-D-glucosidase BglC, GH1 family</fullName>
    </submittedName>
</protein>
<dbReference type="Pfam" id="PF00150">
    <property type="entry name" value="Cellulase"/>
    <property type="match status" value="1"/>
</dbReference>
<dbReference type="GO" id="GO:0009251">
    <property type="term" value="P:glucan catabolic process"/>
    <property type="evidence" value="ECO:0007669"/>
    <property type="project" value="TreeGrafter"/>
</dbReference>
<evidence type="ECO:0000256" key="2">
    <source>
        <dbReference type="ARBA" id="ARBA00023295"/>
    </source>
</evidence>
<dbReference type="GO" id="GO:0004553">
    <property type="term" value="F:hydrolase activity, hydrolyzing O-glycosyl compounds"/>
    <property type="evidence" value="ECO:0007669"/>
    <property type="project" value="InterPro"/>
</dbReference>
<organism evidence="4 5">
    <name type="scientific">Actinacidiphila alni</name>
    <dbReference type="NCBI Taxonomy" id="380248"/>
    <lineage>
        <taxon>Bacteria</taxon>
        <taxon>Bacillati</taxon>
        <taxon>Actinomycetota</taxon>
        <taxon>Actinomycetes</taxon>
        <taxon>Kitasatosporales</taxon>
        <taxon>Streptomycetaceae</taxon>
        <taxon>Actinacidiphila</taxon>
    </lineage>
</organism>
<dbReference type="SUPFAM" id="SSF49899">
    <property type="entry name" value="Concanavalin A-like lectins/glucanases"/>
    <property type="match status" value="1"/>
</dbReference>
<dbReference type="RefSeq" id="WP_093717252.1">
    <property type="nucleotide sequence ID" value="NZ_FONG01000027.1"/>
</dbReference>
<dbReference type="PROSITE" id="PS51318">
    <property type="entry name" value="TAT"/>
    <property type="match status" value="1"/>
</dbReference>
<dbReference type="InterPro" id="IPR006311">
    <property type="entry name" value="TAT_signal"/>
</dbReference>
<keyword evidence="1" id="KW-0378">Hydrolase</keyword>
<name>A0A1I2L909_9ACTN</name>
<dbReference type="InterPro" id="IPR017853">
    <property type="entry name" value="GH"/>
</dbReference>
<dbReference type="EMBL" id="FONG01000027">
    <property type="protein sequence ID" value="SFF75715.1"/>
    <property type="molecule type" value="Genomic_DNA"/>
</dbReference>
<keyword evidence="5" id="KW-1185">Reference proteome</keyword>
<reference evidence="4 5" key="1">
    <citation type="submission" date="2016-10" db="EMBL/GenBank/DDBJ databases">
        <authorList>
            <person name="de Groot N.N."/>
        </authorList>
    </citation>
    <scope>NUCLEOTIDE SEQUENCE [LARGE SCALE GENOMIC DNA]</scope>
    <source>
        <strain evidence="4 5">CGMCC 4.3510</strain>
    </source>
</reference>
<dbReference type="InterPro" id="IPR013320">
    <property type="entry name" value="ConA-like_dom_sf"/>
</dbReference>
<evidence type="ECO:0000256" key="1">
    <source>
        <dbReference type="ARBA" id="ARBA00022801"/>
    </source>
</evidence>
<proteinExistence type="predicted"/>
<dbReference type="Proteomes" id="UP000199323">
    <property type="component" value="Unassembled WGS sequence"/>
</dbReference>
<dbReference type="OrthoDB" id="4771662at2"/>
<keyword evidence="2" id="KW-0326">Glycosidase</keyword>
<dbReference type="SUPFAM" id="SSF51445">
    <property type="entry name" value="(Trans)glycosidases"/>
    <property type="match status" value="1"/>
</dbReference>
<dbReference type="PANTHER" id="PTHR34142">
    <property type="entry name" value="ENDO-BETA-1,4-GLUCANASE A"/>
    <property type="match status" value="1"/>
</dbReference>